<dbReference type="HOGENOM" id="CLU_2654369_0_0_1"/>
<protein>
    <submittedName>
        <fullName evidence="2">Uncharacterized protein</fullName>
    </submittedName>
</protein>
<proteinExistence type="predicted"/>
<evidence type="ECO:0000313" key="2">
    <source>
        <dbReference type="EMBL" id="CCF42905.1"/>
    </source>
</evidence>
<dbReference type="EMBL" id="CACQ02005723">
    <property type="protein sequence ID" value="CCF42905.1"/>
    <property type="molecule type" value="Genomic_DNA"/>
</dbReference>
<evidence type="ECO:0000313" key="3">
    <source>
        <dbReference type="Proteomes" id="UP000007174"/>
    </source>
</evidence>
<gene>
    <name evidence="2" type="ORF">CH063_02951</name>
</gene>
<reference evidence="3" key="1">
    <citation type="journal article" date="2012" name="Nat. Genet.">
        <title>Lifestyle transitions in plant pathogenic Colletotrichum fungi deciphered by genome and transcriptome analyses.</title>
        <authorList>
            <person name="O'Connell R.J."/>
            <person name="Thon M.R."/>
            <person name="Hacquard S."/>
            <person name="Amyotte S.G."/>
            <person name="Kleemann J."/>
            <person name="Torres M.F."/>
            <person name="Damm U."/>
            <person name="Buiate E.A."/>
            <person name="Epstein L."/>
            <person name="Alkan N."/>
            <person name="Altmueller J."/>
            <person name="Alvarado-Balderrama L."/>
            <person name="Bauser C.A."/>
            <person name="Becker C."/>
            <person name="Birren B.W."/>
            <person name="Chen Z."/>
            <person name="Choi J."/>
            <person name="Crouch J.A."/>
            <person name="Duvick J.P."/>
            <person name="Farman M.A."/>
            <person name="Gan P."/>
            <person name="Heiman D."/>
            <person name="Henrissat B."/>
            <person name="Howard R.J."/>
            <person name="Kabbage M."/>
            <person name="Koch C."/>
            <person name="Kracher B."/>
            <person name="Kubo Y."/>
            <person name="Law A.D."/>
            <person name="Lebrun M.-H."/>
            <person name="Lee Y.-H."/>
            <person name="Miyara I."/>
            <person name="Moore N."/>
            <person name="Neumann U."/>
            <person name="Nordstroem K."/>
            <person name="Panaccione D.G."/>
            <person name="Panstruga R."/>
            <person name="Place M."/>
            <person name="Proctor R.H."/>
            <person name="Prusky D."/>
            <person name="Rech G."/>
            <person name="Reinhardt R."/>
            <person name="Rollins J.A."/>
            <person name="Rounsley S."/>
            <person name="Schardl C.L."/>
            <person name="Schwartz D.C."/>
            <person name="Shenoy N."/>
            <person name="Shirasu K."/>
            <person name="Sikhakolli U.R."/>
            <person name="Stueber K."/>
            <person name="Sukno S.A."/>
            <person name="Sweigard J.A."/>
            <person name="Takano Y."/>
            <person name="Takahara H."/>
            <person name="Trail F."/>
            <person name="van der Does H.C."/>
            <person name="Voll L.M."/>
            <person name="Will I."/>
            <person name="Young S."/>
            <person name="Zeng Q."/>
            <person name="Zhang J."/>
            <person name="Zhou S."/>
            <person name="Dickman M.B."/>
            <person name="Schulze-Lefert P."/>
            <person name="Ver Loren van Themaat E."/>
            <person name="Ma L.-J."/>
            <person name="Vaillancourt L.J."/>
        </authorList>
    </citation>
    <scope>NUCLEOTIDE SEQUENCE [LARGE SCALE GENOMIC DNA]</scope>
    <source>
        <strain evidence="3">IMI 349063</strain>
    </source>
</reference>
<feature type="region of interest" description="Disordered" evidence="1">
    <location>
        <begin position="41"/>
        <end position="76"/>
    </location>
</feature>
<dbReference type="Proteomes" id="UP000007174">
    <property type="component" value="Unassembled WGS sequence"/>
</dbReference>
<dbReference type="AlphaFoldDB" id="H1VRP9"/>
<accession>H1VRP9</accession>
<name>H1VRP9_COLHI</name>
<sequence length="76" mass="7899">MRAQISRHDSVRYSVGAGVGQPQDCVRVTTERQCGVGQVAHRSATSVTVGQPPSVPMPSVSTGRVTEGGRSMGSSE</sequence>
<evidence type="ECO:0000256" key="1">
    <source>
        <dbReference type="SAM" id="MobiDB-lite"/>
    </source>
</evidence>
<organism evidence="2 3">
    <name type="scientific">Colletotrichum higginsianum (strain IMI 349063)</name>
    <name type="common">Crucifer anthracnose fungus</name>
    <dbReference type="NCBI Taxonomy" id="759273"/>
    <lineage>
        <taxon>Eukaryota</taxon>
        <taxon>Fungi</taxon>
        <taxon>Dikarya</taxon>
        <taxon>Ascomycota</taxon>
        <taxon>Pezizomycotina</taxon>
        <taxon>Sordariomycetes</taxon>
        <taxon>Hypocreomycetidae</taxon>
        <taxon>Glomerellales</taxon>
        <taxon>Glomerellaceae</taxon>
        <taxon>Colletotrichum</taxon>
        <taxon>Colletotrichum destructivum species complex</taxon>
    </lineage>
</organism>